<reference evidence="2" key="1">
    <citation type="submission" date="2024-03" db="EMBL/GenBank/DDBJ databases">
        <title>WGS assembly of Saponaria officinalis var. Norfolk2.</title>
        <authorList>
            <person name="Jenkins J."/>
            <person name="Shu S."/>
            <person name="Grimwood J."/>
            <person name="Barry K."/>
            <person name="Goodstein D."/>
            <person name="Schmutz J."/>
            <person name="Leebens-Mack J."/>
            <person name="Osbourn A."/>
        </authorList>
    </citation>
    <scope>NUCLEOTIDE SEQUENCE [LARGE SCALE GENOMIC DNA]</scope>
    <source>
        <strain evidence="2">JIC</strain>
    </source>
</reference>
<dbReference type="EMBL" id="JBDFQZ010000013">
    <property type="protein sequence ID" value="KAK9668279.1"/>
    <property type="molecule type" value="Genomic_DNA"/>
</dbReference>
<name>A0AAW1GTU9_SAPOF</name>
<feature type="transmembrane region" description="Helical" evidence="1">
    <location>
        <begin position="33"/>
        <end position="52"/>
    </location>
</feature>
<dbReference type="AlphaFoldDB" id="A0AAW1GTU9"/>
<protein>
    <recommendedName>
        <fullName evidence="4">Bifunctional inhibitor/plant lipid transfer protein/seed storage helical domain-containing protein</fullName>
    </recommendedName>
</protein>
<keyword evidence="1" id="KW-0472">Membrane</keyword>
<evidence type="ECO:0000313" key="3">
    <source>
        <dbReference type="Proteomes" id="UP001443914"/>
    </source>
</evidence>
<organism evidence="2 3">
    <name type="scientific">Saponaria officinalis</name>
    <name type="common">Common soapwort</name>
    <name type="synonym">Lychnis saponaria</name>
    <dbReference type="NCBI Taxonomy" id="3572"/>
    <lineage>
        <taxon>Eukaryota</taxon>
        <taxon>Viridiplantae</taxon>
        <taxon>Streptophyta</taxon>
        <taxon>Embryophyta</taxon>
        <taxon>Tracheophyta</taxon>
        <taxon>Spermatophyta</taxon>
        <taxon>Magnoliopsida</taxon>
        <taxon>eudicotyledons</taxon>
        <taxon>Gunneridae</taxon>
        <taxon>Pentapetalae</taxon>
        <taxon>Caryophyllales</taxon>
        <taxon>Caryophyllaceae</taxon>
        <taxon>Caryophylleae</taxon>
        <taxon>Saponaria</taxon>
    </lineage>
</organism>
<evidence type="ECO:0008006" key="4">
    <source>
        <dbReference type="Google" id="ProtNLM"/>
    </source>
</evidence>
<proteinExistence type="predicted"/>
<accession>A0AAW1GTU9</accession>
<sequence length="129" mass="13972">MLKCLQMYSSSQNTITHTKLTEKNETMTTTKKTIIVLVITMVISMAVTSSLAQTCTETLTTFNGECKGGDTVLDSAICCADYNAIVATDPQCFCGVLFAVYYLQPTADLEAVFTKCPIPGSFQTLCLDP</sequence>
<keyword evidence="3" id="KW-1185">Reference proteome</keyword>
<gene>
    <name evidence="2" type="ORF">RND81_13G047400</name>
</gene>
<keyword evidence="1" id="KW-1133">Transmembrane helix</keyword>
<keyword evidence="1" id="KW-0812">Transmembrane</keyword>
<evidence type="ECO:0000256" key="1">
    <source>
        <dbReference type="SAM" id="Phobius"/>
    </source>
</evidence>
<dbReference type="Proteomes" id="UP001443914">
    <property type="component" value="Unassembled WGS sequence"/>
</dbReference>
<evidence type="ECO:0000313" key="2">
    <source>
        <dbReference type="EMBL" id="KAK9668279.1"/>
    </source>
</evidence>
<comment type="caution">
    <text evidence="2">The sequence shown here is derived from an EMBL/GenBank/DDBJ whole genome shotgun (WGS) entry which is preliminary data.</text>
</comment>